<protein>
    <submittedName>
        <fullName evidence="3">LAQU0S18e00848g1_1</fullName>
    </submittedName>
</protein>
<dbReference type="EMBL" id="LN890534">
    <property type="protein sequence ID" value="CUS24638.1"/>
    <property type="molecule type" value="Genomic_DNA"/>
</dbReference>
<proteinExistence type="predicted"/>
<evidence type="ECO:0000259" key="2">
    <source>
        <dbReference type="Pfam" id="PF12222"/>
    </source>
</evidence>
<organism evidence="3 4">
    <name type="scientific">Lachancea quebecensis</name>
    <dbReference type="NCBI Taxonomy" id="1654605"/>
    <lineage>
        <taxon>Eukaryota</taxon>
        <taxon>Fungi</taxon>
        <taxon>Dikarya</taxon>
        <taxon>Ascomycota</taxon>
        <taxon>Saccharomycotina</taxon>
        <taxon>Saccharomycetes</taxon>
        <taxon>Saccharomycetales</taxon>
        <taxon>Saccharomycetaceae</taxon>
        <taxon>Lachancea</taxon>
    </lineage>
</organism>
<feature type="domain" description="Peptide N-acetyl-beta-D-glucosaminyl asparaginase amidase A N-terminal" evidence="2">
    <location>
        <begin position="111"/>
        <end position="439"/>
    </location>
</feature>
<keyword evidence="1" id="KW-0812">Transmembrane</keyword>
<keyword evidence="1" id="KW-0472">Membrane</keyword>
<evidence type="ECO:0000313" key="3">
    <source>
        <dbReference type="EMBL" id="CUS24638.1"/>
    </source>
</evidence>
<gene>
    <name evidence="3" type="ORF">LAQU0_S18e00848g</name>
</gene>
<dbReference type="PANTHER" id="PTHR31104">
    <property type="entry name" value="PEPTIDE-N4-(N-ACETYL-BETA-GLUCOSAMINYL)ASPARAGINE AMIDASE A PROTEIN"/>
    <property type="match status" value="1"/>
</dbReference>
<sequence>MGSKKGADMAIENELERPRPQCLQESGTINPNFDYEKQGLACNNKGGNKLWKHRRNIVVVVCLLLMSLYMHLGNNSMFGEELHSDLSSPQDRIQHSFEVTVEKLPNTDPVFTQHLLSASFGDSWGKPAKARFEPYKGGKYDKVILELVTNVTGRQFDRLLHVFIDDINVWRSSTVEPWGNRTIVSEVIKDISQYSALFDRESLEITLQLDNLVTPRLTGVFNVELRAHYYQINDEIDAGENSLRERLLQYFTSPANLITPLVSHFSRTPLFYYPRASQGNPRWSRSLPELEESSNISRAMIEIFASGNAAEEFWYTNVLDRFTSRFRKSGHELLGHGPFRAIKIYLTNSEREILVDSVVPTPVIFTGFFPPLWRPCVGMNAFDLESYKVDLTPFLSLIEGEPWELQLEVVSSASSNFKPTVGENWIISGNVFVWNNALNATQPSFTNSSILPSSFDVFVNDSKSDELIQNVSAKDGVLVESTITLDGEEYQLRQTVESSFTSNQKYLENDDVEKAFVDLSKERKWVFRKADVDLFEFTDRTGWGFTGNIKTFNAKTGSSQLTYTADVARSLERHITLQEKDSAGDQVGNENVVLSLAGSQVGQANYTLSSNGNFGSGDSVHSVRVERAWPYEDNYERTVVVADNEVILDEYK</sequence>
<accession>A0A0P1KWQ8</accession>
<dbReference type="AlphaFoldDB" id="A0A0P1KWQ8"/>
<evidence type="ECO:0000313" key="4">
    <source>
        <dbReference type="Proteomes" id="UP000236544"/>
    </source>
</evidence>
<reference evidence="4" key="1">
    <citation type="submission" date="2015-10" db="EMBL/GenBank/DDBJ databases">
        <authorList>
            <person name="Devillers H."/>
        </authorList>
    </citation>
    <scope>NUCLEOTIDE SEQUENCE [LARGE SCALE GENOMIC DNA]</scope>
</reference>
<keyword evidence="4" id="KW-1185">Reference proteome</keyword>
<evidence type="ECO:0000256" key="1">
    <source>
        <dbReference type="SAM" id="Phobius"/>
    </source>
</evidence>
<keyword evidence="1" id="KW-1133">Transmembrane helix</keyword>
<name>A0A0P1KWQ8_9SACH</name>
<feature type="transmembrane region" description="Helical" evidence="1">
    <location>
        <begin position="55"/>
        <end position="72"/>
    </location>
</feature>
<dbReference type="InterPro" id="IPR021102">
    <property type="entry name" value="PNGase_A"/>
</dbReference>
<dbReference type="Proteomes" id="UP000236544">
    <property type="component" value="Unassembled WGS sequence"/>
</dbReference>
<dbReference type="Pfam" id="PF12222">
    <property type="entry name" value="PNGaseA"/>
    <property type="match status" value="1"/>
</dbReference>
<dbReference type="OrthoDB" id="1612078at2759"/>
<dbReference type="InterPro" id="IPR056948">
    <property type="entry name" value="PNGaseA_N"/>
</dbReference>